<keyword evidence="2" id="KW-1185">Reference proteome</keyword>
<dbReference type="PANTHER" id="PTHR31153:SF13">
    <property type="entry name" value="P-LOOP CONTAINING NUCLEOSIDE TRIPHOSPHATE HYDROLASES SUPERFAMILY PROTEIN"/>
    <property type="match status" value="1"/>
</dbReference>
<dbReference type="AlphaFoldDB" id="A0AAE1XUL0"/>
<name>A0AAE1XUL0_9LAMI</name>
<keyword evidence="1" id="KW-0808">Transferase</keyword>
<dbReference type="EMBL" id="JACGWO010000009">
    <property type="protein sequence ID" value="KAK4418358.1"/>
    <property type="molecule type" value="Genomic_DNA"/>
</dbReference>
<dbReference type="Proteomes" id="UP001293254">
    <property type="component" value="Unassembled WGS sequence"/>
</dbReference>
<accession>A0AAE1XUL0</accession>
<dbReference type="GO" id="GO:0016301">
    <property type="term" value="F:kinase activity"/>
    <property type="evidence" value="ECO:0007669"/>
    <property type="project" value="UniProtKB-KW"/>
</dbReference>
<organism evidence="1 2">
    <name type="scientific">Sesamum alatum</name>
    <dbReference type="NCBI Taxonomy" id="300844"/>
    <lineage>
        <taxon>Eukaryota</taxon>
        <taxon>Viridiplantae</taxon>
        <taxon>Streptophyta</taxon>
        <taxon>Embryophyta</taxon>
        <taxon>Tracheophyta</taxon>
        <taxon>Spermatophyta</taxon>
        <taxon>Magnoliopsida</taxon>
        <taxon>eudicotyledons</taxon>
        <taxon>Gunneridae</taxon>
        <taxon>Pentapetalae</taxon>
        <taxon>asterids</taxon>
        <taxon>lamiids</taxon>
        <taxon>Lamiales</taxon>
        <taxon>Pedaliaceae</taxon>
        <taxon>Sesamum</taxon>
    </lineage>
</organism>
<dbReference type="PANTHER" id="PTHR31153">
    <property type="entry name" value="CALMODULIN CALCIUM-DEPENDENT NAD KINASE"/>
    <property type="match status" value="1"/>
</dbReference>
<comment type="caution">
    <text evidence="1">The sequence shown here is derived from an EMBL/GenBank/DDBJ whole genome shotgun (WGS) entry which is preliminary data.</text>
</comment>
<sequence length="236" mass="26173">MYTDPCSLLHHGSGDALSPQENTRSTDHTPFKSYCWPGLQHRKPDKWGSVIEENAQISASWLLITLDKLKGLKRKCMLISQANKTVIPHSSSWWKSLKRCSLQLLCISLEHASYMLSQVLGAESEPKKKLKHNVMAATREQRFERVTKNLEVARVFNTLVEEMKAIGLVSLDNSLCTNVMVPMAHKDRSPVLLLGGGMQAGKSTVLNDILKEPFWGGASGNAVGIEADAFKESDVI</sequence>
<protein>
    <submittedName>
        <fullName evidence="1">Calmodulin calcium-dependent NAD kinase</fullName>
    </submittedName>
</protein>
<keyword evidence="1" id="KW-0418">Kinase</keyword>
<proteinExistence type="predicted"/>
<gene>
    <name evidence="1" type="ORF">Salat_2248500</name>
</gene>
<reference evidence="1" key="1">
    <citation type="submission" date="2020-06" db="EMBL/GenBank/DDBJ databases">
        <authorList>
            <person name="Li T."/>
            <person name="Hu X."/>
            <person name="Zhang T."/>
            <person name="Song X."/>
            <person name="Zhang H."/>
            <person name="Dai N."/>
            <person name="Sheng W."/>
            <person name="Hou X."/>
            <person name="Wei L."/>
        </authorList>
    </citation>
    <scope>NUCLEOTIDE SEQUENCE</scope>
    <source>
        <strain evidence="1">3651</strain>
        <tissue evidence="1">Leaf</tissue>
    </source>
</reference>
<evidence type="ECO:0000313" key="1">
    <source>
        <dbReference type="EMBL" id="KAK4418358.1"/>
    </source>
</evidence>
<evidence type="ECO:0000313" key="2">
    <source>
        <dbReference type="Proteomes" id="UP001293254"/>
    </source>
</evidence>
<dbReference type="InterPro" id="IPR044802">
    <property type="entry name" value="NADKc-like"/>
</dbReference>
<reference evidence="1" key="2">
    <citation type="journal article" date="2024" name="Plant">
        <title>Genomic evolution and insights into agronomic trait innovations of Sesamum species.</title>
        <authorList>
            <person name="Miao H."/>
            <person name="Wang L."/>
            <person name="Qu L."/>
            <person name="Liu H."/>
            <person name="Sun Y."/>
            <person name="Le M."/>
            <person name="Wang Q."/>
            <person name="Wei S."/>
            <person name="Zheng Y."/>
            <person name="Lin W."/>
            <person name="Duan Y."/>
            <person name="Cao H."/>
            <person name="Xiong S."/>
            <person name="Wang X."/>
            <person name="Wei L."/>
            <person name="Li C."/>
            <person name="Ma Q."/>
            <person name="Ju M."/>
            <person name="Zhao R."/>
            <person name="Li G."/>
            <person name="Mu C."/>
            <person name="Tian Q."/>
            <person name="Mei H."/>
            <person name="Zhang T."/>
            <person name="Gao T."/>
            <person name="Zhang H."/>
        </authorList>
    </citation>
    <scope>NUCLEOTIDE SEQUENCE</scope>
    <source>
        <strain evidence="1">3651</strain>
    </source>
</reference>